<dbReference type="Proteomes" id="UP000187203">
    <property type="component" value="Unassembled WGS sequence"/>
</dbReference>
<keyword evidence="3" id="KW-1185">Reference proteome</keyword>
<evidence type="ECO:0008006" key="4">
    <source>
        <dbReference type="Google" id="ProtNLM"/>
    </source>
</evidence>
<evidence type="ECO:0000313" key="3">
    <source>
        <dbReference type="Proteomes" id="UP000187203"/>
    </source>
</evidence>
<organism evidence="2 3">
    <name type="scientific">Corchorus olitorius</name>
    <dbReference type="NCBI Taxonomy" id="93759"/>
    <lineage>
        <taxon>Eukaryota</taxon>
        <taxon>Viridiplantae</taxon>
        <taxon>Streptophyta</taxon>
        <taxon>Embryophyta</taxon>
        <taxon>Tracheophyta</taxon>
        <taxon>Spermatophyta</taxon>
        <taxon>Magnoliopsida</taxon>
        <taxon>eudicotyledons</taxon>
        <taxon>Gunneridae</taxon>
        <taxon>Pentapetalae</taxon>
        <taxon>rosids</taxon>
        <taxon>malvids</taxon>
        <taxon>Malvales</taxon>
        <taxon>Malvaceae</taxon>
        <taxon>Grewioideae</taxon>
        <taxon>Apeibeae</taxon>
        <taxon>Corchorus</taxon>
    </lineage>
</organism>
<proteinExistence type="predicted"/>
<sequence length="149" mass="16319">MERTQLIILVRDQTACIILTAFGPLAKSLLGLEGAGTIVFTEVDKFKLHPTAKDIKGKDYVFTVGVPDQTLKWDYLSSSINPPAAHNVISLTPQKAVHCFGDVVPDNFPGTPYISHVLPPNKASEQIEQLPEEAPTSKRAKPMARQLDL</sequence>
<dbReference type="AlphaFoldDB" id="A0A1R3I5F1"/>
<accession>A0A1R3I5F1</accession>
<reference evidence="3" key="1">
    <citation type="submission" date="2013-09" db="EMBL/GenBank/DDBJ databases">
        <title>Corchorus olitorius genome sequencing.</title>
        <authorList>
            <person name="Alam M."/>
            <person name="Haque M.S."/>
            <person name="Islam M.S."/>
            <person name="Emdad E.M."/>
            <person name="Islam M.M."/>
            <person name="Ahmed B."/>
            <person name="Halim A."/>
            <person name="Hossen Q.M.M."/>
            <person name="Hossain M.Z."/>
            <person name="Ahmed R."/>
            <person name="Khan M.M."/>
            <person name="Islam R."/>
            <person name="Rashid M.M."/>
            <person name="Khan S.A."/>
            <person name="Rahman M.S."/>
            <person name="Alam M."/>
            <person name="Yahiya A.S."/>
            <person name="Khan M.S."/>
            <person name="Azam M.S."/>
            <person name="Haque T."/>
            <person name="Lashkar M.Z.H."/>
            <person name="Akhand A.I."/>
            <person name="Morshed G."/>
            <person name="Roy S."/>
            <person name="Uddin K.S."/>
            <person name="Rabeya T."/>
            <person name="Hossain A.S."/>
            <person name="Chowdhury A."/>
            <person name="Snigdha A.R."/>
            <person name="Mortoza M.S."/>
            <person name="Matin S.A."/>
            <person name="Hoque S.M.E."/>
            <person name="Islam M.K."/>
            <person name="Roy D.K."/>
            <person name="Haider R."/>
            <person name="Moosa M.M."/>
            <person name="Elias S.M."/>
            <person name="Hasan A.M."/>
            <person name="Jahan S."/>
            <person name="Shafiuddin M."/>
            <person name="Mahmood N."/>
            <person name="Shommy N.S."/>
        </authorList>
    </citation>
    <scope>NUCLEOTIDE SEQUENCE [LARGE SCALE GENOMIC DNA]</scope>
    <source>
        <strain evidence="3">cv. O-4</strain>
    </source>
</reference>
<protein>
    <recommendedName>
        <fullName evidence="4">Nucleic acid-binding protein</fullName>
    </recommendedName>
</protein>
<name>A0A1R3I5F1_9ROSI</name>
<gene>
    <name evidence="2" type="ORF">COLO4_24999</name>
</gene>
<evidence type="ECO:0000313" key="2">
    <source>
        <dbReference type="EMBL" id="OMO77798.1"/>
    </source>
</evidence>
<feature type="region of interest" description="Disordered" evidence="1">
    <location>
        <begin position="126"/>
        <end position="149"/>
    </location>
</feature>
<dbReference type="EMBL" id="AWUE01018895">
    <property type="protein sequence ID" value="OMO77798.1"/>
    <property type="molecule type" value="Genomic_DNA"/>
</dbReference>
<comment type="caution">
    <text evidence="2">The sequence shown here is derived from an EMBL/GenBank/DDBJ whole genome shotgun (WGS) entry which is preliminary data.</text>
</comment>
<evidence type="ECO:0000256" key="1">
    <source>
        <dbReference type="SAM" id="MobiDB-lite"/>
    </source>
</evidence>